<dbReference type="EMBL" id="JAVHJV010000013">
    <property type="protein sequence ID" value="KAK5938550.1"/>
    <property type="molecule type" value="Genomic_DNA"/>
</dbReference>
<accession>A0ABR0RD42</accession>
<evidence type="ECO:0000313" key="1">
    <source>
        <dbReference type="EMBL" id="KAK5938550.1"/>
    </source>
</evidence>
<keyword evidence="2" id="KW-1185">Reference proteome</keyword>
<sequence>MSLAIFGAVVGAISLALAPVFISSSAFGIQGHRPPHTFGIRVYPGFGLAAHNKHLGGNIPSVAGWDPNGKYLGRDHKHGHHIEAGGFRDMIVHTHGTNVRPEYLAVVAQRKDAICLAGLAITYADTDKPDLILGDVFAMCGAPWYQSFSKLPGTDHAPLCMWMGPESKKRPIEGTNGDNRVPPKGISLRLPDFAGTVVNDAVIAQRNEKSWLACDHTARLQGYYDNMSGHFQIPIFKNRPLPKQENETDSEDTFLDQPWEMSDPLHRDIWKRNETDEGMRVFGATCEHLIDDCSGDSDEEGISGWDDFDAGMKLATDFLETGLTPAPDSDDEEAAATWDRILRDTLVKGEQTAEHLCSSETSMGPDWYSQKEHHYCHMATKTLLPGCSAVVTEDCFDAERHEIRHKVCPPGRKCARAAAHIPVKQYKNVVDERDQDSDEAGPGW</sequence>
<protein>
    <submittedName>
        <fullName evidence="1">Uncharacterized protein</fullName>
    </submittedName>
</protein>
<proteinExistence type="predicted"/>
<name>A0ABR0RD42_9EURO</name>
<dbReference type="GeneID" id="90002970"/>
<dbReference type="RefSeq" id="XP_064726640.1">
    <property type="nucleotide sequence ID" value="XM_064877915.1"/>
</dbReference>
<dbReference type="Proteomes" id="UP001334248">
    <property type="component" value="Unassembled WGS sequence"/>
</dbReference>
<evidence type="ECO:0000313" key="2">
    <source>
        <dbReference type="Proteomes" id="UP001334248"/>
    </source>
</evidence>
<gene>
    <name evidence="1" type="ORF">PMZ80_009521</name>
</gene>
<comment type="caution">
    <text evidence="1">The sequence shown here is derived from an EMBL/GenBank/DDBJ whole genome shotgun (WGS) entry which is preliminary data.</text>
</comment>
<organism evidence="1 2">
    <name type="scientific">Knufia obscura</name>
    <dbReference type="NCBI Taxonomy" id="1635080"/>
    <lineage>
        <taxon>Eukaryota</taxon>
        <taxon>Fungi</taxon>
        <taxon>Dikarya</taxon>
        <taxon>Ascomycota</taxon>
        <taxon>Pezizomycotina</taxon>
        <taxon>Eurotiomycetes</taxon>
        <taxon>Chaetothyriomycetidae</taxon>
        <taxon>Chaetothyriales</taxon>
        <taxon>Trichomeriaceae</taxon>
        <taxon>Knufia</taxon>
    </lineage>
</organism>
<reference evidence="1 2" key="1">
    <citation type="journal article" date="2023" name="Res Sq">
        <title>Genomic and morphological characterization of Knufia obscura isolated from the Mars 2020 spacecraft assembly facility.</title>
        <authorList>
            <person name="Chander A.M."/>
            <person name="Teixeira M.M."/>
            <person name="Singh N.K."/>
            <person name="Williams M.P."/>
            <person name="Parker C.W."/>
            <person name="Leo P."/>
            <person name="Stajich J.E."/>
            <person name="Torok T."/>
            <person name="Tighe S."/>
            <person name="Mason C.E."/>
            <person name="Venkateswaran K."/>
        </authorList>
    </citation>
    <scope>NUCLEOTIDE SEQUENCE [LARGE SCALE GENOMIC DNA]</scope>
    <source>
        <strain evidence="1 2">CCFEE 5817</strain>
    </source>
</reference>